<dbReference type="PROSITE" id="PS50893">
    <property type="entry name" value="ABC_TRANSPORTER_2"/>
    <property type="match status" value="2"/>
</dbReference>
<dbReference type="InterPro" id="IPR017871">
    <property type="entry name" value="ABC_transporter-like_CS"/>
</dbReference>
<evidence type="ECO:0000256" key="2">
    <source>
        <dbReference type="ARBA" id="ARBA00005417"/>
    </source>
</evidence>
<dbReference type="PANTHER" id="PTHR43553:SF24">
    <property type="entry name" value="ENERGY-COUPLING FACTOR TRANSPORTER ATP-BINDING PROTEIN ECFA1"/>
    <property type="match status" value="1"/>
</dbReference>
<evidence type="ECO:0000256" key="6">
    <source>
        <dbReference type="ARBA" id="ARBA00022840"/>
    </source>
</evidence>
<dbReference type="RefSeq" id="WP_244746028.1">
    <property type="nucleotide sequence ID" value="NZ_CP095071.1"/>
</dbReference>
<feature type="domain" description="ABC transporter" evidence="9">
    <location>
        <begin position="258"/>
        <end position="476"/>
    </location>
</feature>
<dbReference type="SUPFAM" id="SSF52540">
    <property type="entry name" value="P-loop containing nucleoside triphosphate hydrolases"/>
    <property type="match status" value="2"/>
</dbReference>
<comment type="subcellular location">
    <subcellularLocation>
        <location evidence="1">Cell membrane</location>
        <topology evidence="1">Peripheral membrane protein</topology>
    </subcellularLocation>
</comment>
<evidence type="ECO:0000256" key="1">
    <source>
        <dbReference type="ARBA" id="ARBA00004202"/>
    </source>
</evidence>
<gene>
    <name evidence="10" type="ORF">MUN87_02500</name>
</gene>
<dbReference type="PANTHER" id="PTHR43553">
    <property type="entry name" value="HEAVY METAL TRANSPORTER"/>
    <property type="match status" value="1"/>
</dbReference>
<feature type="domain" description="ABC transporter" evidence="9">
    <location>
        <begin position="2"/>
        <end position="230"/>
    </location>
</feature>
<evidence type="ECO:0000313" key="11">
    <source>
        <dbReference type="Proteomes" id="UP000831537"/>
    </source>
</evidence>
<dbReference type="SMART" id="SM00382">
    <property type="entry name" value="AAA"/>
    <property type="match status" value="2"/>
</dbReference>
<dbReference type="Gene3D" id="3.40.50.300">
    <property type="entry name" value="P-loop containing nucleotide triphosphate hydrolases"/>
    <property type="match status" value="2"/>
</dbReference>
<organism evidence="10 11">
    <name type="scientific">Gracilibacillus salinarum</name>
    <dbReference type="NCBI Taxonomy" id="2932255"/>
    <lineage>
        <taxon>Bacteria</taxon>
        <taxon>Bacillati</taxon>
        <taxon>Bacillota</taxon>
        <taxon>Bacilli</taxon>
        <taxon>Bacillales</taxon>
        <taxon>Bacillaceae</taxon>
        <taxon>Gracilibacillus</taxon>
    </lineage>
</organism>
<dbReference type="InterPro" id="IPR050095">
    <property type="entry name" value="ECF_ABC_transporter_ATP-bd"/>
</dbReference>
<dbReference type="Pfam" id="PF00005">
    <property type="entry name" value="ABC_tran"/>
    <property type="match status" value="2"/>
</dbReference>
<keyword evidence="6 10" id="KW-0067">ATP-binding</keyword>
<evidence type="ECO:0000259" key="9">
    <source>
        <dbReference type="PROSITE" id="PS50893"/>
    </source>
</evidence>
<reference evidence="10 11" key="1">
    <citation type="submission" date="2022-04" db="EMBL/GenBank/DDBJ databases">
        <title>Gracilibacillus sp. isolated from saltern.</title>
        <authorList>
            <person name="Won M."/>
            <person name="Lee C.-M."/>
            <person name="Woen H.-Y."/>
            <person name="Kwon S.-W."/>
        </authorList>
    </citation>
    <scope>NUCLEOTIDE SEQUENCE [LARGE SCALE GENOMIC DNA]</scope>
    <source>
        <strain evidence="10 11">SSPM10-3</strain>
    </source>
</reference>
<proteinExistence type="inferred from homology"/>
<evidence type="ECO:0000256" key="8">
    <source>
        <dbReference type="ARBA" id="ARBA00023136"/>
    </source>
</evidence>
<dbReference type="GO" id="GO:0005524">
    <property type="term" value="F:ATP binding"/>
    <property type="evidence" value="ECO:0007669"/>
    <property type="project" value="UniProtKB-KW"/>
</dbReference>
<dbReference type="InterPro" id="IPR027417">
    <property type="entry name" value="P-loop_NTPase"/>
</dbReference>
<name>A0ABY4GN43_9BACI</name>
<evidence type="ECO:0000256" key="4">
    <source>
        <dbReference type="ARBA" id="ARBA00022475"/>
    </source>
</evidence>
<keyword evidence="8" id="KW-0472">Membrane</keyword>
<keyword evidence="5" id="KW-0547">Nucleotide-binding</keyword>
<dbReference type="InterPro" id="IPR003593">
    <property type="entry name" value="AAA+_ATPase"/>
</dbReference>
<evidence type="ECO:0000313" key="10">
    <source>
        <dbReference type="EMBL" id="UOQ85795.1"/>
    </source>
</evidence>
<sequence>MIEINHLKAKYPGQSRTIINDFSVSVPKEEKVLLIGPSGSGKSTIMQILAGLIPEVIDIPLKYQSRTVPDAYGIVFQDPDTQFCMPYVDEEIAFVLENRGVDREEMPGLITEYLEQVGLSFADNHMLIQQLSGGMKQRLAIATVLALEPSVIFLDEPTAMLDDQGTVDVWDTIKKVAADKTIIIVEHKIEHVLSFVDRVIMLDESGNIMGDGTPEAIFTRFREKLYRYGVWYPDIWHDYLAQRANARPSKPMSGQPVMRFDSFTGYRQKKIKIELEKATINQGDWLAVTGENGSGKSTLLLAIMKLIRIKGNIYYYLPQESIHCNYRKMGYVFQNPELQFIANSVYEELAQSLVNSGEEVLAEKIEHHLKKYHLFHVKDQHPYELSVGQKRRLSVATATIANVEVLLLDEPTFGQDAKNTFAMLDMLDSCRRNGITIMMVTHQKEIVHHFATREWRVQQGQVQEVTTYPLPIQREG</sequence>
<dbReference type="CDD" id="cd03225">
    <property type="entry name" value="ABC_cobalt_CbiO_domain1"/>
    <property type="match status" value="2"/>
</dbReference>
<dbReference type="PROSITE" id="PS00211">
    <property type="entry name" value="ABC_TRANSPORTER_1"/>
    <property type="match status" value="2"/>
</dbReference>
<dbReference type="Proteomes" id="UP000831537">
    <property type="component" value="Chromosome"/>
</dbReference>
<keyword evidence="3" id="KW-0813">Transport</keyword>
<dbReference type="InterPro" id="IPR003439">
    <property type="entry name" value="ABC_transporter-like_ATP-bd"/>
</dbReference>
<evidence type="ECO:0000256" key="3">
    <source>
        <dbReference type="ARBA" id="ARBA00022448"/>
    </source>
</evidence>
<keyword evidence="4" id="KW-1003">Cell membrane</keyword>
<dbReference type="InterPro" id="IPR015856">
    <property type="entry name" value="ABC_transpr_CbiO/EcfA_su"/>
</dbReference>
<keyword evidence="7" id="KW-1278">Translocase</keyword>
<comment type="similarity">
    <text evidence="2">Belongs to the ABC transporter superfamily.</text>
</comment>
<protein>
    <submittedName>
        <fullName evidence="10">ATP-binding cassette domain-containing protein</fullName>
    </submittedName>
</protein>
<accession>A0ABY4GN43</accession>
<evidence type="ECO:0000256" key="5">
    <source>
        <dbReference type="ARBA" id="ARBA00022741"/>
    </source>
</evidence>
<evidence type="ECO:0000256" key="7">
    <source>
        <dbReference type="ARBA" id="ARBA00022967"/>
    </source>
</evidence>
<keyword evidence="11" id="KW-1185">Reference proteome</keyword>
<dbReference type="EMBL" id="CP095071">
    <property type="protein sequence ID" value="UOQ85795.1"/>
    <property type="molecule type" value="Genomic_DNA"/>
</dbReference>